<dbReference type="RefSeq" id="WP_076786568.1">
    <property type="nucleotide sequence ID" value="NZ_CP016221.1"/>
</dbReference>
<evidence type="ECO:0000256" key="4">
    <source>
        <dbReference type="ARBA" id="ARBA00022723"/>
    </source>
</evidence>
<dbReference type="InterPro" id="IPR008949">
    <property type="entry name" value="Isoprenoid_synthase_dom_sf"/>
</dbReference>
<evidence type="ECO:0000313" key="7">
    <source>
        <dbReference type="EMBL" id="AXN35139.1"/>
    </source>
</evidence>
<keyword evidence="3 6" id="KW-0808">Transferase</keyword>
<evidence type="ECO:0000256" key="5">
    <source>
        <dbReference type="ARBA" id="ARBA00022842"/>
    </source>
</evidence>
<dbReference type="PANTHER" id="PTHR12001">
    <property type="entry name" value="GERANYLGERANYL PYROPHOSPHATE SYNTHASE"/>
    <property type="match status" value="1"/>
</dbReference>
<dbReference type="EMBL" id="CP031003">
    <property type="protein sequence ID" value="AXN35139.1"/>
    <property type="molecule type" value="Genomic_DNA"/>
</dbReference>
<evidence type="ECO:0000256" key="6">
    <source>
        <dbReference type="RuleBase" id="RU004466"/>
    </source>
</evidence>
<dbReference type="PANTHER" id="PTHR12001:SF69">
    <property type="entry name" value="ALL TRANS-POLYPRENYL-DIPHOSPHATE SYNTHASE PDSS1"/>
    <property type="match status" value="1"/>
</dbReference>
<gene>
    <name evidence="7" type="ORF">DT351_01635</name>
</gene>
<keyword evidence="5" id="KW-0460">Magnesium</keyword>
<evidence type="ECO:0000256" key="3">
    <source>
        <dbReference type="ARBA" id="ARBA00022679"/>
    </source>
</evidence>
<comment type="cofactor">
    <cofactor evidence="1">
        <name>Mg(2+)</name>
        <dbReference type="ChEBI" id="CHEBI:18420"/>
    </cofactor>
</comment>
<dbReference type="SFLD" id="SFLDS00005">
    <property type="entry name" value="Isoprenoid_Synthase_Type_I"/>
    <property type="match status" value="1"/>
</dbReference>
<evidence type="ECO:0000256" key="1">
    <source>
        <dbReference type="ARBA" id="ARBA00001946"/>
    </source>
</evidence>
<comment type="similarity">
    <text evidence="2 6">Belongs to the FPP/GGPP synthase family.</text>
</comment>
<dbReference type="PROSITE" id="PS00444">
    <property type="entry name" value="POLYPRENYL_SYNTHASE_2"/>
    <property type="match status" value="1"/>
</dbReference>
<evidence type="ECO:0000313" key="8">
    <source>
        <dbReference type="Proteomes" id="UP000257607"/>
    </source>
</evidence>
<protein>
    <submittedName>
        <fullName evidence="7">Polyprenyl synthetase family protein</fullName>
    </submittedName>
</protein>
<dbReference type="Gene3D" id="1.10.600.10">
    <property type="entry name" value="Farnesyl Diphosphate Synthase"/>
    <property type="match status" value="1"/>
</dbReference>
<accession>A0A385ABV7</accession>
<dbReference type="AlphaFoldDB" id="A0A385ABV7"/>
<proteinExistence type="inferred from homology"/>
<dbReference type="GO" id="GO:0046872">
    <property type="term" value="F:metal ion binding"/>
    <property type="evidence" value="ECO:0007669"/>
    <property type="project" value="UniProtKB-KW"/>
</dbReference>
<name>A0A385ABV7_LATCU</name>
<sequence length="326" mass="36341">MAKVHAMWQNYPEIETELAQSLALIEDNIHTKNQAVTDAILEMISAGGKLLRPAYCLLFSQFNAVDRQKMIALAAAVETLHTATLIHDDIVDNSNLRRHQESIQARFGKDVAVYAGDYLFVVCFKLLANYASDLKSIQFNSQTMDQILDGELSQMTTRYNLDLTPEQYLQQINGKTGQLFALSCFIGAYESQKGLKFARQSEKIGLNIGLAFQILDDILDYTQTDVDFGKPVLDDMRRGVYSIPLIMALQSNRQTLAPYLEKQAAMTDADVHAVQGIVRQSGSVEKAQALAQDYTNRALAGLAKLPDMPAKTTLQQLTERLLTRKA</sequence>
<reference evidence="7 8" key="1">
    <citation type="submission" date="2018-07" db="EMBL/GenBank/DDBJ databases">
        <title>Lactobacillus curvatus genome sequence.</title>
        <authorList>
            <person name="Prechtl R."/>
        </authorList>
    </citation>
    <scope>NUCLEOTIDE SEQUENCE [LARGE SCALE GENOMIC DNA]</scope>
    <source>
        <strain evidence="7 8">TMW 1.1928</strain>
    </source>
</reference>
<keyword evidence="4" id="KW-0479">Metal-binding</keyword>
<evidence type="ECO:0000256" key="2">
    <source>
        <dbReference type="ARBA" id="ARBA00006706"/>
    </source>
</evidence>
<dbReference type="PROSITE" id="PS00723">
    <property type="entry name" value="POLYPRENYL_SYNTHASE_1"/>
    <property type="match status" value="1"/>
</dbReference>
<organism evidence="7 8">
    <name type="scientific">Latilactobacillus curvatus</name>
    <name type="common">Lactobacillus curvatus</name>
    <dbReference type="NCBI Taxonomy" id="28038"/>
    <lineage>
        <taxon>Bacteria</taxon>
        <taxon>Bacillati</taxon>
        <taxon>Bacillota</taxon>
        <taxon>Bacilli</taxon>
        <taxon>Lactobacillales</taxon>
        <taxon>Lactobacillaceae</taxon>
        <taxon>Latilactobacillus</taxon>
    </lineage>
</organism>
<dbReference type="Pfam" id="PF00348">
    <property type="entry name" value="polyprenyl_synt"/>
    <property type="match status" value="1"/>
</dbReference>
<dbReference type="SUPFAM" id="SSF48576">
    <property type="entry name" value="Terpenoid synthases"/>
    <property type="match status" value="1"/>
</dbReference>
<dbReference type="GO" id="GO:0008299">
    <property type="term" value="P:isoprenoid biosynthetic process"/>
    <property type="evidence" value="ECO:0007669"/>
    <property type="project" value="InterPro"/>
</dbReference>
<dbReference type="CDD" id="cd00685">
    <property type="entry name" value="Trans_IPPS_HT"/>
    <property type="match status" value="1"/>
</dbReference>
<dbReference type="InterPro" id="IPR033749">
    <property type="entry name" value="Polyprenyl_synt_CS"/>
</dbReference>
<dbReference type="GO" id="GO:0004659">
    <property type="term" value="F:prenyltransferase activity"/>
    <property type="evidence" value="ECO:0007669"/>
    <property type="project" value="InterPro"/>
</dbReference>
<dbReference type="InterPro" id="IPR000092">
    <property type="entry name" value="Polyprenyl_synt"/>
</dbReference>
<dbReference type="Proteomes" id="UP000257607">
    <property type="component" value="Chromosome"/>
</dbReference>